<dbReference type="GO" id="GO:0004867">
    <property type="term" value="F:serine-type endopeptidase inhibitor activity"/>
    <property type="evidence" value="ECO:0007669"/>
    <property type="project" value="UniProtKB-KW"/>
</dbReference>
<dbReference type="PANTHER" id="PTHR11461:SF211">
    <property type="entry name" value="GH10112P-RELATED"/>
    <property type="match status" value="1"/>
</dbReference>
<dbReference type="SUPFAM" id="SSF56574">
    <property type="entry name" value="Serpins"/>
    <property type="match status" value="1"/>
</dbReference>
<accession>A0A653DVT1</accession>
<dbReference type="AlphaFoldDB" id="A0A653DVT1"/>
<dbReference type="InterPro" id="IPR042178">
    <property type="entry name" value="Serpin_sf_1"/>
</dbReference>
<evidence type="ECO:0000256" key="4">
    <source>
        <dbReference type="RuleBase" id="RU000411"/>
    </source>
</evidence>
<feature type="chain" id="PRO_5025059691" description="Serpin domain-containing protein" evidence="5">
    <location>
        <begin position="23"/>
        <end position="369"/>
    </location>
</feature>
<dbReference type="EMBL" id="CAACVG010015275">
    <property type="protein sequence ID" value="VEN64319.1"/>
    <property type="molecule type" value="Genomic_DNA"/>
</dbReference>
<comment type="similarity">
    <text evidence="1 4">Belongs to the serpin family.</text>
</comment>
<dbReference type="Pfam" id="PF00079">
    <property type="entry name" value="Serpin"/>
    <property type="match status" value="1"/>
</dbReference>
<keyword evidence="5" id="KW-0732">Signal</keyword>
<protein>
    <recommendedName>
        <fullName evidence="6">Serpin domain-containing protein</fullName>
    </recommendedName>
</protein>
<dbReference type="Gene3D" id="3.30.497.10">
    <property type="entry name" value="Antithrombin, subunit I, domain 2"/>
    <property type="match status" value="1"/>
</dbReference>
<gene>
    <name evidence="7" type="ORF">CALMAC_LOCUS20873</name>
</gene>
<sequence>MVPTTLLVAAVVMVACWKGAMPAAVDPQHQEDDALLREFTQGNRKFTAAIYRELFKQKRGNFIVSPFSVETILALTNEGAKGETSEELIKGLSLPEDREKIRQAMKSLLPKLTATNEESQLLAANKIYADKSASLNAEFVEMAKNVYGSGIENLNFADNNAAANEINQWVEKHTDSKIKKLISAEDITEDMKLVLVNGLYFDGKWTKPFAVERTVRKPFFRRLNDSCDVDMMRQVEYFKYYESPELNAKFLELNYKGNNVSMVIVLPNEKEGLSALEENIDKLLEPQPYETQRVELSLPKFSMESKIQFVPILENLGVNKLFSDRAELKGFLSEQVVQLHVSLIVQKAFINVTETGTRAAAATGGMMVL</sequence>
<dbReference type="SMART" id="SM00093">
    <property type="entry name" value="SERPIN"/>
    <property type="match status" value="1"/>
</dbReference>
<organism evidence="7 8">
    <name type="scientific">Callosobruchus maculatus</name>
    <name type="common">Southern cowpea weevil</name>
    <name type="synonym">Pulse bruchid</name>
    <dbReference type="NCBI Taxonomy" id="64391"/>
    <lineage>
        <taxon>Eukaryota</taxon>
        <taxon>Metazoa</taxon>
        <taxon>Ecdysozoa</taxon>
        <taxon>Arthropoda</taxon>
        <taxon>Hexapoda</taxon>
        <taxon>Insecta</taxon>
        <taxon>Pterygota</taxon>
        <taxon>Neoptera</taxon>
        <taxon>Endopterygota</taxon>
        <taxon>Coleoptera</taxon>
        <taxon>Polyphaga</taxon>
        <taxon>Cucujiformia</taxon>
        <taxon>Chrysomeloidea</taxon>
        <taxon>Chrysomelidae</taxon>
        <taxon>Bruchinae</taxon>
        <taxon>Bruchini</taxon>
        <taxon>Callosobruchus</taxon>
    </lineage>
</organism>
<evidence type="ECO:0000313" key="8">
    <source>
        <dbReference type="Proteomes" id="UP000410492"/>
    </source>
</evidence>
<dbReference type="PANTHER" id="PTHR11461">
    <property type="entry name" value="SERINE PROTEASE INHIBITOR, SERPIN"/>
    <property type="match status" value="1"/>
</dbReference>
<proteinExistence type="inferred from homology"/>
<name>A0A653DVT1_CALMS</name>
<evidence type="ECO:0000256" key="5">
    <source>
        <dbReference type="SAM" id="SignalP"/>
    </source>
</evidence>
<evidence type="ECO:0000313" key="7">
    <source>
        <dbReference type="EMBL" id="VEN64319.1"/>
    </source>
</evidence>
<evidence type="ECO:0000256" key="2">
    <source>
        <dbReference type="ARBA" id="ARBA00022690"/>
    </source>
</evidence>
<dbReference type="Proteomes" id="UP000410492">
    <property type="component" value="Unassembled WGS sequence"/>
</dbReference>
<dbReference type="InterPro" id="IPR036186">
    <property type="entry name" value="Serpin_sf"/>
</dbReference>
<keyword evidence="8" id="KW-1185">Reference proteome</keyword>
<dbReference type="GO" id="GO:0005615">
    <property type="term" value="C:extracellular space"/>
    <property type="evidence" value="ECO:0007669"/>
    <property type="project" value="InterPro"/>
</dbReference>
<evidence type="ECO:0000259" key="6">
    <source>
        <dbReference type="SMART" id="SM00093"/>
    </source>
</evidence>
<dbReference type="InterPro" id="IPR042185">
    <property type="entry name" value="Serpin_sf_2"/>
</dbReference>
<feature type="signal peptide" evidence="5">
    <location>
        <begin position="1"/>
        <end position="22"/>
    </location>
</feature>
<feature type="domain" description="Serpin" evidence="6">
    <location>
        <begin position="48"/>
        <end position="369"/>
    </location>
</feature>
<dbReference type="OrthoDB" id="9518664at2759"/>
<keyword evidence="3" id="KW-0722">Serine protease inhibitor</keyword>
<dbReference type="InterPro" id="IPR000215">
    <property type="entry name" value="Serpin_fam"/>
</dbReference>
<dbReference type="Gene3D" id="2.30.39.10">
    <property type="entry name" value="Alpha-1-antitrypsin, domain 1"/>
    <property type="match status" value="1"/>
</dbReference>
<keyword evidence="2" id="KW-0646">Protease inhibitor</keyword>
<evidence type="ECO:0000256" key="3">
    <source>
        <dbReference type="ARBA" id="ARBA00022900"/>
    </source>
</evidence>
<reference evidence="7 8" key="1">
    <citation type="submission" date="2019-01" db="EMBL/GenBank/DDBJ databases">
        <authorList>
            <person name="Sayadi A."/>
        </authorList>
    </citation>
    <scope>NUCLEOTIDE SEQUENCE [LARGE SCALE GENOMIC DNA]</scope>
</reference>
<evidence type="ECO:0000256" key="1">
    <source>
        <dbReference type="ARBA" id="ARBA00009500"/>
    </source>
</evidence>
<dbReference type="InterPro" id="IPR023796">
    <property type="entry name" value="Serpin_dom"/>
</dbReference>